<proteinExistence type="predicted"/>
<evidence type="ECO:0000313" key="2">
    <source>
        <dbReference type="Proteomes" id="UP001208689"/>
    </source>
</evidence>
<dbReference type="Proteomes" id="UP001208689">
    <property type="component" value="Chromosome"/>
</dbReference>
<dbReference type="Gene3D" id="3.40.50.300">
    <property type="entry name" value="P-loop containing nucleotide triphosphate hydrolases"/>
    <property type="match status" value="1"/>
</dbReference>
<accession>A0ABY6HYY6</accession>
<dbReference type="Pfam" id="PF02572">
    <property type="entry name" value="CobA_CobO_BtuR"/>
    <property type="match status" value="1"/>
</dbReference>
<dbReference type="EMBL" id="CP104013">
    <property type="protein sequence ID" value="UYP48748.1"/>
    <property type="molecule type" value="Genomic_DNA"/>
</dbReference>
<dbReference type="SUPFAM" id="SSF52540">
    <property type="entry name" value="P-loop containing nucleoside triphosphate hydrolases"/>
    <property type="match status" value="1"/>
</dbReference>
<dbReference type="InterPro" id="IPR027417">
    <property type="entry name" value="P-loop_NTPase"/>
</dbReference>
<dbReference type="PANTHER" id="PTHR46638:SF1">
    <property type="entry name" value="CORRINOID ADENOSYLTRANSFERASE"/>
    <property type="match status" value="1"/>
</dbReference>
<reference evidence="1" key="1">
    <citation type="submission" date="2022-09" db="EMBL/GenBank/DDBJ databases">
        <title>Actin cytoskeleton and complex cell architecture in an #Asgard archaeon.</title>
        <authorList>
            <person name="Ponce Toledo R.I."/>
            <person name="Schleper C."/>
            <person name="Rodrigues Oliveira T."/>
            <person name="Wollweber F."/>
            <person name="Xu J."/>
            <person name="Rittmann S."/>
            <person name="Klingl A."/>
            <person name="Pilhofer M."/>
        </authorList>
    </citation>
    <scope>NUCLEOTIDE SEQUENCE</scope>
    <source>
        <strain evidence="1">B-35</strain>
    </source>
</reference>
<evidence type="ECO:0008006" key="3">
    <source>
        <dbReference type="Google" id="ProtNLM"/>
    </source>
</evidence>
<organism evidence="1 2">
    <name type="scientific">Candidatus Lokiarchaeum ossiferum</name>
    <dbReference type="NCBI Taxonomy" id="2951803"/>
    <lineage>
        <taxon>Archaea</taxon>
        <taxon>Promethearchaeati</taxon>
        <taxon>Promethearchaeota</taxon>
        <taxon>Promethearchaeia</taxon>
        <taxon>Promethearchaeales</taxon>
        <taxon>Promethearchaeaceae</taxon>
        <taxon>Candidatus Lokiarchaeum</taxon>
    </lineage>
</organism>
<dbReference type="InterPro" id="IPR003724">
    <property type="entry name" value="CblAdoTrfase_CobA"/>
</dbReference>
<dbReference type="PANTHER" id="PTHR46638">
    <property type="entry name" value="CORRINOID ADENOSYLTRANSFERASE"/>
    <property type="match status" value="1"/>
</dbReference>
<sequence>MLIKKLGLILLMTTSPTLDQGLIHYYYGKGCGKTSITIGHIVRSIGRNFRPVLLQFLKKHDPSGQKGFYYGEYVALTEKLGVPIFQYGDFNFIRSDKQIESQKKNALEGLNKIQEVITSSDYDLVILDEIGSMIKVGLYESSQIVEILRKKGSTVEIIMTGHEKIPEFEVIANYVTHLQEIKHPFQEGIFARAGIEF</sequence>
<dbReference type="PIRSF" id="PIRSF015617">
    <property type="entry name" value="Adensltrnsf_CobA"/>
    <property type="match status" value="1"/>
</dbReference>
<keyword evidence="2" id="KW-1185">Reference proteome</keyword>
<name>A0ABY6HYY6_9ARCH</name>
<evidence type="ECO:0000313" key="1">
    <source>
        <dbReference type="EMBL" id="UYP48748.1"/>
    </source>
</evidence>
<protein>
    <recommendedName>
        <fullName evidence="3">Cob(I)yrinic acid a,c-diamide adenosyltransferase</fullName>
    </recommendedName>
</protein>
<gene>
    <name evidence="1" type="ORF">NEF87_005033</name>
</gene>